<feature type="compositionally biased region" description="Basic and acidic residues" evidence="1">
    <location>
        <begin position="96"/>
        <end position="110"/>
    </location>
</feature>
<feature type="domain" description="N-acetyltransferase" evidence="2">
    <location>
        <begin position="78"/>
        <end position="226"/>
    </location>
</feature>
<evidence type="ECO:0000256" key="1">
    <source>
        <dbReference type="SAM" id="MobiDB-lite"/>
    </source>
</evidence>
<proteinExistence type="predicted"/>
<dbReference type="InParanoid" id="A0A1Y1UQD9"/>
<protein>
    <submittedName>
        <fullName evidence="3">Acyl-CoA N-acyltransferase</fullName>
    </submittedName>
</protein>
<dbReference type="GeneID" id="33554305"/>
<dbReference type="RefSeq" id="XP_021873218.1">
    <property type="nucleotide sequence ID" value="XM_022012497.1"/>
</dbReference>
<dbReference type="GO" id="GO:0016747">
    <property type="term" value="F:acyltransferase activity, transferring groups other than amino-acyl groups"/>
    <property type="evidence" value="ECO:0007669"/>
    <property type="project" value="InterPro"/>
</dbReference>
<dbReference type="OrthoDB" id="630895at2759"/>
<dbReference type="CDD" id="cd04301">
    <property type="entry name" value="NAT_SF"/>
    <property type="match status" value="1"/>
</dbReference>
<gene>
    <name evidence="3" type="ORF">BD324DRAFT_327028</name>
</gene>
<dbReference type="PANTHER" id="PTHR43415:SF3">
    <property type="entry name" value="GNAT-FAMILY ACETYLTRANSFERASE"/>
    <property type="match status" value="1"/>
</dbReference>
<dbReference type="EMBL" id="NBSH01000003">
    <property type="protein sequence ID" value="ORX39355.1"/>
    <property type="molecule type" value="Genomic_DNA"/>
</dbReference>
<sequence>MTPRNPFRSSRLVFRAIEPDSDEDKKLYLAFHHDVEGYINSMLGPAVPQGKRHAEKMMGHMTKSMLGVVICLNEEGSEAYRTEQRMKKNSTAASSSKDDDSKGSDGDFNSKKEETFDFGDVTQLVSIGQIHLGSQFNATHRQATIGVDILPEFQRKGYGGEAIRWTLHWAFETGGLNRVGIEAFEWNTGARKLYENLGFKLEGIGRQMFFSHGRFQDDYQFGMLAEEWRQLKEQGKMDF</sequence>
<comment type="caution">
    <text evidence="3">The sequence shown here is derived from an EMBL/GenBank/DDBJ whole genome shotgun (WGS) entry which is preliminary data.</text>
</comment>
<keyword evidence="3" id="KW-0808">Transferase</keyword>
<evidence type="ECO:0000313" key="4">
    <source>
        <dbReference type="Proteomes" id="UP000193218"/>
    </source>
</evidence>
<dbReference type="PROSITE" id="PS51186">
    <property type="entry name" value="GNAT"/>
    <property type="match status" value="1"/>
</dbReference>
<dbReference type="SUPFAM" id="SSF55729">
    <property type="entry name" value="Acyl-CoA N-acyltransferases (Nat)"/>
    <property type="match status" value="1"/>
</dbReference>
<evidence type="ECO:0000313" key="3">
    <source>
        <dbReference type="EMBL" id="ORX39355.1"/>
    </source>
</evidence>
<feature type="region of interest" description="Disordered" evidence="1">
    <location>
        <begin position="81"/>
        <end position="110"/>
    </location>
</feature>
<dbReference type="InterPro" id="IPR000182">
    <property type="entry name" value="GNAT_dom"/>
</dbReference>
<dbReference type="AlphaFoldDB" id="A0A1Y1UQD9"/>
<dbReference type="Gene3D" id="3.40.630.30">
    <property type="match status" value="1"/>
</dbReference>
<dbReference type="InterPro" id="IPR016181">
    <property type="entry name" value="Acyl_CoA_acyltransferase"/>
</dbReference>
<accession>A0A1Y1UQD9</accession>
<evidence type="ECO:0000259" key="2">
    <source>
        <dbReference type="PROSITE" id="PS51186"/>
    </source>
</evidence>
<dbReference type="Proteomes" id="UP000193218">
    <property type="component" value="Unassembled WGS sequence"/>
</dbReference>
<reference evidence="3 4" key="1">
    <citation type="submission" date="2017-03" db="EMBL/GenBank/DDBJ databases">
        <title>Widespread Adenine N6-methylation of Active Genes in Fungi.</title>
        <authorList>
            <consortium name="DOE Joint Genome Institute"/>
            <person name="Mondo S.J."/>
            <person name="Dannebaum R.O."/>
            <person name="Kuo R.C."/>
            <person name="Louie K.B."/>
            <person name="Bewick A.J."/>
            <person name="Labutti K."/>
            <person name="Haridas S."/>
            <person name="Kuo A."/>
            <person name="Salamov A."/>
            <person name="Ahrendt S.R."/>
            <person name="Lau R."/>
            <person name="Bowen B.P."/>
            <person name="Lipzen A."/>
            <person name="Sullivan W."/>
            <person name="Andreopoulos W.B."/>
            <person name="Clum A."/>
            <person name="Lindquist E."/>
            <person name="Daum C."/>
            <person name="Northen T.R."/>
            <person name="Ramamoorthy G."/>
            <person name="Schmitz R.J."/>
            <person name="Gryganskyi A."/>
            <person name="Culley D."/>
            <person name="Magnuson J."/>
            <person name="James T.Y."/>
            <person name="O'Malley M.A."/>
            <person name="Stajich J.E."/>
            <person name="Spatafora J.W."/>
            <person name="Visel A."/>
            <person name="Grigoriev I.V."/>
        </authorList>
    </citation>
    <scope>NUCLEOTIDE SEQUENCE [LARGE SCALE GENOMIC DNA]</scope>
    <source>
        <strain evidence="3 4">NRRL Y-17943</strain>
    </source>
</reference>
<keyword evidence="3" id="KW-0012">Acyltransferase</keyword>
<dbReference type="Pfam" id="PF13302">
    <property type="entry name" value="Acetyltransf_3"/>
    <property type="match status" value="1"/>
</dbReference>
<organism evidence="3 4">
    <name type="scientific">Kockovaella imperatae</name>
    <dbReference type="NCBI Taxonomy" id="4999"/>
    <lineage>
        <taxon>Eukaryota</taxon>
        <taxon>Fungi</taxon>
        <taxon>Dikarya</taxon>
        <taxon>Basidiomycota</taxon>
        <taxon>Agaricomycotina</taxon>
        <taxon>Tremellomycetes</taxon>
        <taxon>Tremellales</taxon>
        <taxon>Cuniculitremaceae</taxon>
        <taxon>Kockovaella</taxon>
    </lineage>
</organism>
<dbReference type="PANTHER" id="PTHR43415">
    <property type="entry name" value="SPERMIDINE N(1)-ACETYLTRANSFERASE"/>
    <property type="match status" value="1"/>
</dbReference>
<name>A0A1Y1UQD9_9TREE</name>
<keyword evidence="4" id="KW-1185">Reference proteome</keyword>